<keyword evidence="4" id="KW-1185">Reference proteome</keyword>
<protein>
    <submittedName>
        <fullName evidence="3">Peptidase S41</fullName>
    </submittedName>
</protein>
<dbReference type="Pfam" id="PF18294">
    <property type="entry name" value="Pept_S41_N"/>
    <property type="match status" value="1"/>
</dbReference>
<evidence type="ECO:0000259" key="2">
    <source>
        <dbReference type="Pfam" id="PF18294"/>
    </source>
</evidence>
<comment type="caution">
    <text evidence="3">The sequence shown here is derived from an EMBL/GenBank/DDBJ whole genome shotgun (WGS) entry which is preliminary data.</text>
</comment>
<gene>
    <name evidence="3" type="ORF">CWE22_11795</name>
</gene>
<proteinExistence type="predicted"/>
<dbReference type="PROSITE" id="PS51257">
    <property type="entry name" value="PROKAR_LIPOPROTEIN"/>
    <property type="match status" value="1"/>
</dbReference>
<name>A0A7Z6ZRD1_9GAMM</name>
<dbReference type="Gene3D" id="2.30.42.10">
    <property type="match status" value="1"/>
</dbReference>
<dbReference type="GO" id="GO:0008236">
    <property type="term" value="F:serine-type peptidase activity"/>
    <property type="evidence" value="ECO:0007669"/>
    <property type="project" value="InterPro"/>
</dbReference>
<dbReference type="AlphaFoldDB" id="A0A7Z6ZRD1"/>
<dbReference type="InterPro" id="IPR005151">
    <property type="entry name" value="Tail-specific_protease"/>
</dbReference>
<dbReference type="Pfam" id="PF03572">
    <property type="entry name" value="Peptidase_S41"/>
    <property type="match status" value="1"/>
</dbReference>
<accession>A0A7Z6ZRD1</accession>
<organism evidence="3 4">
    <name type="scientific">Pseudidiomarina aestuarii</name>
    <dbReference type="NCBI Taxonomy" id="624146"/>
    <lineage>
        <taxon>Bacteria</taxon>
        <taxon>Pseudomonadati</taxon>
        <taxon>Pseudomonadota</taxon>
        <taxon>Gammaproteobacteria</taxon>
        <taxon>Alteromonadales</taxon>
        <taxon>Idiomarinaceae</taxon>
        <taxon>Pseudidiomarina</taxon>
    </lineage>
</organism>
<dbReference type="CDD" id="cd07561">
    <property type="entry name" value="Peptidase_S41_CPP_like"/>
    <property type="match status" value="1"/>
</dbReference>
<dbReference type="SUPFAM" id="SSF50156">
    <property type="entry name" value="PDZ domain-like"/>
    <property type="match status" value="1"/>
</dbReference>
<evidence type="ECO:0000313" key="4">
    <source>
        <dbReference type="Proteomes" id="UP000287766"/>
    </source>
</evidence>
<dbReference type="GO" id="GO:0006508">
    <property type="term" value="P:proteolysis"/>
    <property type="evidence" value="ECO:0007669"/>
    <property type="project" value="InterPro"/>
</dbReference>
<evidence type="ECO:0000259" key="1">
    <source>
        <dbReference type="Pfam" id="PF03572"/>
    </source>
</evidence>
<feature type="domain" description="Tail specific protease" evidence="1">
    <location>
        <begin position="212"/>
        <end position="363"/>
    </location>
</feature>
<dbReference type="InterPro" id="IPR036034">
    <property type="entry name" value="PDZ_sf"/>
</dbReference>
<dbReference type="Gene3D" id="3.90.226.10">
    <property type="entry name" value="2-enoyl-CoA Hydratase, Chain A, domain 1"/>
    <property type="match status" value="1"/>
</dbReference>
<sequence>MNKLMTVCASALLVASCGGGSSSNDNGNSGGDGGFGAQCSVNDQKQRFLDYMRDDYFWVEAIPSNVNLANYADIYAVLEGIRSSDDRFSFVLTEQEYQDRYVNAQYAGFGFSTRVVNNSRVFVNYTFDDSPAANAGISRADEITAIDGVSVATLLANGTYNDALGGPEVGIARELTWRKPNGDEFTDVLTKVEVETNTVLASDVLTVDNKQVGYYVLNSFINRTGNDLNSAYNQFTGVDELVIDVRYNGGGLTRYANQAGAQAAGNNVIGETFVRYLFNSQNQNQNNTELFQLYDGVRQLNLDRVYVLTTAASCSSSELIINSLKPFVDVVVIGSRTCGKPVGQIPEQICDKRTFVVNFETVNANNEGRYFDGLPVNCAATDTLVGDWGDPADPLLATASFHITNGACPANLASSQQAQAQQQALEARGPRIIDQWRQEF</sequence>
<dbReference type="SUPFAM" id="SSF52096">
    <property type="entry name" value="ClpP/crotonase"/>
    <property type="match status" value="1"/>
</dbReference>
<dbReference type="Proteomes" id="UP000287766">
    <property type="component" value="Unassembled WGS sequence"/>
</dbReference>
<dbReference type="InterPro" id="IPR041613">
    <property type="entry name" value="Pept_S41_N"/>
</dbReference>
<dbReference type="RefSeq" id="WP_169931706.1">
    <property type="nucleotide sequence ID" value="NZ_PIPR01000006.1"/>
</dbReference>
<reference evidence="4" key="1">
    <citation type="journal article" date="2018" name="Front. Microbiol.">
        <title>Genome-Based Analysis Reveals the Taxonomy and Diversity of the Family Idiomarinaceae.</title>
        <authorList>
            <person name="Liu Y."/>
            <person name="Lai Q."/>
            <person name="Shao Z."/>
        </authorList>
    </citation>
    <scope>NUCLEOTIDE SEQUENCE [LARGE SCALE GENOMIC DNA]</scope>
    <source>
        <strain evidence="4">KYW314</strain>
    </source>
</reference>
<dbReference type="PANTHER" id="PTHR32060">
    <property type="entry name" value="TAIL-SPECIFIC PROTEASE"/>
    <property type="match status" value="1"/>
</dbReference>
<dbReference type="GO" id="GO:0004175">
    <property type="term" value="F:endopeptidase activity"/>
    <property type="evidence" value="ECO:0007669"/>
    <property type="project" value="TreeGrafter"/>
</dbReference>
<dbReference type="EMBL" id="PIPR01000006">
    <property type="protein sequence ID" value="RUO37912.1"/>
    <property type="molecule type" value="Genomic_DNA"/>
</dbReference>
<dbReference type="PANTHER" id="PTHR32060:SF22">
    <property type="entry name" value="CARBOXYL-TERMINAL-PROCESSING PEPTIDASE 3, CHLOROPLASTIC"/>
    <property type="match status" value="1"/>
</dbReference>
<dbReference type="Gene3D" id="3.30.750.170">
    <property type="match status" value="1"/>
</dbReference>
<dbReference type="InterPro" id="IPR029045">
    <property type="entry name" value="ClpP/crotonase-like_dom_sf"/>
</dbReference>
<evidence type="ECO:0000313" key="3">
    <source>
        <dbReference type="EMBL" id="RUO37912.1"/>
    </source>
</evidence>
<feature type="domain" description="Peptidase S41 N-terminal" evidence="2">
    <location>
        <begin position="44"/>
        <end position="90"/>
    </location>
</feature>